<evidence type="ECO:0000313" key="7">
    <source>
        <dbReference type="Proteomes" id="UP000091956"/>
    </source>
</evidence>
<name>A0A2P2SWC5_9PEZI</name>
<keyword evidence="3" id="KW-1133">Transmembrane helix</keyword>
<reference evidence="6 7" key="1">
    <citation type="submission" date="2016-03" db="EMBL/GenBank/DDBJ databases">
        <title>Comparative genomics of Pseudogymnoascus destructans, the fungus causing white-nose syndrome of bats.</title>
        <authorList>
            <person name="Palmer J.M."/>
            <person name="Drees K.P."/>
            <person name="Foster J.T."/>
            <person name="Lindner D.L."/>
        </authorList>
    </citation>
    <scope>NUCLEOTIDE SEQUENCE [LARGE SCALE GENOMIC DNA]</scope>
    <source>
        <strain evidence="6 7">UAMH 10579</strain>
    </source>
</reference>
<keyword evidence="4" id="KW-0472">Membrane</keyword>
<dbReference type="GO" id="GO:0016020">
    <property type="term" value="C:membrane"/>
    <property type="evidence" value="ECO:0007669"/>
    <property type="project" value="UniProtKB-SubCell"/>
</dbReference>
<dbReference type="RefSeq" id="XP_018134875.1">
    <property type="nucleotide sequence ID" value="XM_018270291.2"/>
</dbReference>
<dbReference type="InterPro" id="IPR050307">
    <property type="entry name" value="Sterol_Desaturase_Related"/>
</dbReference>
<accession>A0A2P2SWC5</accession>
<evidence type="ECO:0000256" key="4">
    <source>
        <dbReference type="ARBA" id="ARBA00023136"/>
    </source>
</evidence>
<dbReference type="EMBL" id="KV460207">
    <property type="protein sequence ID" value="OBU01143.1"/>
    <property type="molecule type" value="Genomic_DNA"/>
</dbReference>
<dbReference type="OrthoDB" id="408954at2759"/>
<keyword evidence="2" id="KW-0812">Transmembrane</keyword>
<gene>
    <name evidence="6" type="ORF">VE01_00763</name>
</gene>
<protein>
    <recommendedName>
        <fullName evidence="5">Fatty acid hydroxylase domain-containing protein</fullName>
    </recommendedName>
</protein>
<dbReference type="Pfam" id="PF04116">
    <property type="entry name" value="FA_hydroxylase"/>
    <property type="match status" value="1"/>
</dbReference>
<dbReference type="InterPro" id="IPR006694">
    <property type="entry name" value="Fatty_acid_hydroxylase"/>
</dbReference>
<keyword evidence="7" id="KW-1185">Reference proteome</keyword>
<evidence type="ECO:0000256" key="3">
    <source>
        <dbReference type="ARBA" id="ARBA00022989"/>
    </source>
</evidence>
<dbReference type="GeneID" id="28834149"/>
<dbReference type="GO" id="GO:0005506">
    <property type="term" value="F:iron ion binding"/>
    <property type="evidence" value="ECO:0007669"/>
    <property type="project" value="InterPro"/>
</dbReference>
<feature type="domain" description="Fatty acid hydroxylase" evidence="5">
    <location>
        <begin position="129"/>
        <end position="251"/>
    </location>
</feature>
<dbReference type="AlphaFoldDB" id="A0A2P2SWC5"/>
<proteinExistence type="predicted"/>
<sequence length="264" mass="30317">MSNSTTMPKFPTSNIQPAWQATVEAYSPQFLEICGTLIVQLAFFWIPCAFYQSIDLFFPAFSHRHKIQPAPKATPPELWYCFYIVVRNQVMSTVLHVALLFGVSYLGETSSYRIDTSLPGVIEIIRDLVVCIAIREVMFYYSHRLLHQPRFYVPIHKFHHRFVAPVAMAAEFAHPFEHLVSNMLPVSLPPQLINAHIITAWLFIAYVLLETVTVHSGYDFGGNMASMHDLHHEKFLVNFGTVGWLDRFHGTYKSQATKVEKKKQ</sequence>
<dbReference type="Proteomes" id="UP000091956">
    <property type="component" value="Unassembled WGS sequence"/>
</dbReference>
<evidence type="ECO:0000259" key="5">
    <source>
        <dbReference type="Pfam" id="PF04116"/>
    </source>
</evidence>
<evidence type="ECO:0000256" key="1">
    <source>
        <dbReference type="ARBA" id="ARBA00004370"/>
    </source>
</evidence>
<dbReference type="STRING" id="342668.A0A2P2SWC5"/>
<evidence type="ECO:0000256" key="2">
    <source>
        <dbReference type="ARBA" id="ARBA00022692"/>
    </source>
</evidence>
<dbReference type="GO" id="GO:0016491">
    <property type="term" value="F:oxidoreductase activity"/>
    <property type="evidence" value="ECO:0007669"/>
    <property type="project" value="InterPro"/>
</dbReference>
<dbReference type="GO" id="GO:0008610">
    <property type="term" value="P:lipid biosynthetic process"/>
    <property type="evidence" value="ECO:0007669"/>
    <property type="project" value="InterPro"/>
</dbReference>
<dbReference type="PANTHER" id="PTHR11863">
    <property type="entry name" value="STEROL DESATURASE"/>
    <property type="match status" value="1"/>
</dbReference>
<reference evidence="7" key="2">
    <citation type="journal article" date="2018" name="Nat. Commun.">
        <title>Extreme sensitivity to ultraviolet light in the fungal pathogen causing white-nose syndrome of bats.</title>
        <authorList>
            <person name="Palmer J.M."/>
            <person name="Drees K.P."/>
            <person name="Foster J.T."/>
            <person name="Lindner D.L."/>
        </authorList>
    </citation>
    <scope>NUCLEOTIDE SEQUENCE [LARGE SCALE GENOMIC DNA]</scope>
    <source>
        <strain evidence="7">UAMH 10579</strain>
    </source>
</reference>
<organism evidence="6 7">
    <name type="scientific">Pseudogymnoascus verrucosus</name>
    <dbReference type="NCBI Taxonomy" id="342668"/>
    <lineage>
        <taxon>Eukaryota</taxon>
        <taxon>Fungi</taxon>
        <taxon>Dikarya</taxon>
        <taxon>Ascomycota</taxon>
        <taxon>Pezizomycotina</taxon>
        <taxon>Leotiomycetes</taxon>
        <taxon>Thelebolales</taxon>
        <taxon>Thelebolaceae</taxon>
        <taxon>Pseudogymnoascus</taxon>
    </lineage>
</organism>
<comment type="subcellular location">
    <subcellularLocation>
        <location evidence="1">Membrane</location>
    </subcellularLocation>
</comment>
<evidence type="ECO:0000313" key="6">
    <source>
        <dbReference type="EMBL" id="OBU01143.1"/>
    </source>
</evidence>